<name>A0A848D9D1_9EURY</name>
<organism evidence="1 2">
    <name type="scientific">Candidatus Ethanoperedens thermophilum</name>
    <dbReference type="NCBI Taxonomy" id="2766897"/>
    <lineage>
        <taxon>Archaea</taxon>
        <taxon>Methanobacteriati</taxon>
        <taxon>Methanobacteriota</taxon>
        <taxon>Stenosarchaea group</taxon>
        <taxon>Methanomicrobia</taxon>
        <taxon>Methanosarcinales</taxon>
        <taxon>Methanosarcinales incertae sedis</taxon>
        <taxon>GOM Arc I cluster</taxon>
        <taxon>Candidatus Ethanoperedens</taxon>
    </lineage>
</organism>
<dbReference type="Pfam" id="PF09853">
    <property type="entry name" value="DUF2080"/>
    <property type="match status" value="1"/>
</dbReference>
<dbReference type="EMBL" id="WNEG01000094">
    <property type="protein sequence ID" value="NMG83649.1"/>
    <property type="molecule type" value="Genomic_DNA"/>
</dbReference>
<dbReference type="Proteomes" id="UP000606580">
    <property type="component" value="Unassembled WGS sequence"/>
</dbReference>
<comment type="caution">
    <text evidence="1">The sequence shown here is derived from an EMBL/GenBank/DDBJ whole genome shotgun (WGS) entry which is preliminary data.</text>
</comment>
<reference evidence="1" key="1">
    <citation type="journal article" date="2020" name="MBio">
        <title>'Candidatus Ethanoperedens,' a Thermophilic Genus of Archaea Mediating the Anaerobic Oxidation of Ethane.</title>
        <authorList>
            <person name="Hahn C.J."/>
            <person name="Laso-Perez R."/>
            <person name="Vulcano F."/>
            <person name="Vaziourakis K.M."/>
            <person name="Stokke R."/>
            <person name="Steen I.H."/>
            <person name="Teske A."/>
            <person name="Boetius A."/>
            <person name="Liebeke M."/>
            <person name="Amann R."/>
            <person name="Knittel K."/>
            <person name="Wegener G."/>
        </authorList>
    </citation>
    <scope>NUCLEOTIDE SEQUENCE</scope>
    <source>
        <strain evidence="1">GoM-Arc1-LC-WB58</strain>
    </source>
</reference>
<proteinExistence type="predicted"/>
<dbReference type="AlphaFoldDB" id="A0A848D9D1"/>
<evidence type="ECO:0000313" key="2">
    <source>
        <dbReference type="Proteomes" id="UP000606580"/>
    </source>
</evidence>
<evidence type="ECO:0000313" key="1">
    <source>
        <dbReference type="EMBL" id="NMG83649.1"/>
    </source>
</evidence>
<sequence length="54" mass="6229">MGYPMRKVEIQPQNHLEIEGIEGFFVRKVTKFGNSAKVDCPKEYLGRTVYLVIV</sequence>
<gene>
    <name evidence="1" type="ORF">GIS02_05535</name>
</gene>
<dbReference type="InterPro" id="IPR019205">
    <property type="entry name" value="DUF2080_transposon-encoded"/>
</dbReference>
<protein>
    <submittedName>
        <fullName evidence="1">DUF2080 family transposase-associated protein</fullName>
    </submittedName>
</protein>
<dbReference type="NCBIfam" id="NF033496">
    <property type="entry name" value="DUF2080_fam_acc"/>
    <property type="match status" value="1"/>
</dbReference>
<accession>A0A848D9D1</accession>